<comment type="similarity">
    <text evidence="1">Belongs to the glycosyltransferase 2 family.</text>
</comment>
<dbReference type="RefSeq" id="WP_310470595.1">
    <property type="nucleotide sequence ID" value="NZ_CP136522.1"/>
</dbReference>
<dbReference type="Gene3D" id="3.90.550.10">
    <property type="entry name" value="Spore Coat Polysaccharide Biosynthesis Protein SpsA, Chain A"/>
    <property type="match status" value="1"/>
</dbReference>
<proteinExistence type="inferred from homology"/>
<dbReference type="Proteomes" id="UP001529491">
    <property type="component" value="Chromosome"/>
</dbReference>
<name>A0ABZ0K1G1_9GAMM</name>
<evidence type="ECO:0000256" key="1">
    <source>
        <dbReference type="ARBA" id="ARBA00006739"/>
    </source>
</evidence>
<evidence type="ECO:0000256" key="3">
    <source>
        <dbReference type="ARBA" id="ARBA00022679"/>
    </source>
</evidence>
<gene>
    <name evidence="5" type="ORF">RGE70_05865</name>
</gene>
<dbReference type="Pfam" id="PF00535">
    <property type="entry name" value="Glycos_transf_2"/>
    <property type="match status" value="1"/>
</dbReference>
<protein>
    <submittedName>
        <fullName evidence="5">Glycosyltransferase family 2 protein</fullName>
    </submittedName>
</protein>
<dbReference type="CDD" id="cd02526">
    <property type="entry name" value="GT2_RfbF_like"/>
    <property type="match status" value="1"/>
</dbReference>
<evidence type="ECO:0000313" key="5">
    <source>
        <dbReference type="EMBL" id="WOT06321.1"/>
    </source>
</evidence>
<keyword evidence="3" id="KW-0808">Transferase</keyword>
<keyword evidence="6" id="KW-1185">Reference proteome</keyword>
<dbReference type="EMBL" id="CP136522">
    <property type="protein sequence ID" value="WOT06321.1"/>
    <property type="molecule type" value="Genomic_DNA"/>
</dbReference>
<feature type="domain" description="Glycosyltransferase 2-like" evidence="4">
    <location>
        <begin position="5"/>
        <end position="92"/>
    </location>
</feature>
<dbReference type="PANTHER" id="PTHR43179">
    <property type="entry name" value="RHAMNOSYLTRANSFERASE WBBL"/>
    <property type="match status" value="1"/>
</dbReference>
<dbReference type="InterPro" id="IPR001173">
    <property type="entry name" value="Glyco_trans_2-like"/>
</dbReference>
<keyword evidence="2" id="KW-0328">Glycosyltransferase</keyword>
<dbReference type="InterPro" id="IPR029044">
    <property type="entry name" value="Nucleotide-diphossugar_trans"/>
</dbReference>
<reference evidence="5 6" key="1">
    <citation type="submission" date="2023-10" db="EMBL/GenBank/DDBJ databases">
        <title>Complete genome sequence of Shewanella sp. DAU334.</title>
        <authorList>
            <person name="Lee Y.-S."/>
            <person name="Jeong H.-R."/>
            <person name="Hwang E.-J."/>
            <person name="Choi Y.-L."/>
            <person name="Kim G.-D."/>
        </authorList>
    </citation>
    <scope>NUCLEOTIDE SEQUENCE [LARGE SCALE GENOMIC DNA]</scope>
    <source>
        <strain evidence="5 6">DAU334</strain>
    </source>
</reference>
<evidence type="ECO:0000259" key="4">
    <source>
        <dbReference type="Pfam" id="PF00535"/>
    </source>
</evidence>
<sequence length="289" mass="32971">MIGTIIVVYNPDLALTERLITRVYGQTDILVIVDNSAQKNDFTKIVEHYDYIHCPDNIGIAAAHNKGLKHLLASGCEYGLLLDQDSQIPSDMAFSLSSLLVASKSLEHNIIAIGPQIHCQFTDKKVRSLIQKEVFEYEDLVGVTQIIASGMMIDLGLLDTVGLKDDSLFIDGVDHEWCWRARRLNFSIARAKKVEMVHRLGDSRAKFIGLTYKVGSPIRLYYQFRNILLLSRRSYVPLYWKIRCICFIPIRIFLNAILQDQKRTRIRYMCRGLIDGIKGSSGPYQQNWS</sequence>
<accession>A0ABZ0K1G1</accession>
<evidence type="ECO:0000313" key="6">
    <source>
        <dbReference type="Proteomes" id="UP001529491"/>
    </source>
</evidence>
<dbReference type="SUPFAM" id="SSF53448">
    <property type="entry name" value="Nucleotide-diphospho-sugar transferases"/>
    <property type="match status" value="1"/>
</dbReference>
<organism evidence="5 6">
    <name type="scientific">Shewanella youngdeokensis</name>
    <dbReference type="NCBI Taxonomy" id="2999068"/>
    <lineage>
        <taxon>Bacteria</taxon>
        <taxon>Pseudomonadati</taxon>
        <taxon>Pseudomonadota</taxon>
        <taxon>Gammaproteobacteria</taxon>
        <taxon>Alteromonadales</taxon>
        <taxon>Shewanellaceae</taxon>
        <taxon>Shewanella</taxon>
    </lineage>
</organism>
<dbReference type="PANTHER" id="PTHR43179:SF12">
    <property type="entry name" value="GALACTOFURANOSYLTRANSFERASE GLFT2"/>
    <property type="match status" value="1"/>
</dbReference>
<evidence type="ECO:0000256" key="2">
    <source>
        <dbReference type="ARBA" id="ARBA00022676"/>
    </source>
</evidence>